<feature type="transmembrane region" description="Helical" evidence="1">
    <location>
        <begin position="47"/>
        <end position="66"/>
    </location>
</feature>
<feature type="transmembrane region" description="Helical" evidence="1">
    <location>
        <begin position="6"/>
        <end position="35"/>
    </location>
</feature>
<protein>
    <recommendedName>
        <fullName evidence="4">MFS transporter</fullName>
    </recommendedName>
</protein>
<dbReference type="RefSeq" id="WP_104479795.1">
    <property type="nucleotide sequence ID" value="NZ_CP154825.1"/>
</dbReference>
<dbReference type="OrthoDB" id="9812221at2"/>
<feature type="transmembrane region" description="Helical" evidence="1">
    <location>
        <begin position="72"/>
        <end position="91"/>
    </location>
</feature>
<sequence length="152" mass="15977">MTGAVQFLSVFLVLLFYQLVRDFDMLLAPLGVGWFADRLSDKVDTRALGSSGGAAIAAAALVLAQVEAGSGLVALAVCVLLTGLGLGFVGAPTMGSLYRALPAESTSRGTSALSIGRCRPVLPLCRYIPNALTDARDSTSRRSRRTKHEPHT</sequence>
<dbReference type="Proteomes" id="UP000239203">
    <property type="component" value="Unassembled WGS sequence"/>
</dbReference>
<evidence type="ECO:0000256" key="1">
    <source>
        <dbReference type="SAM" id="Phobius"/>
    </source>
</evidence>
<name>A0A2S6GPB7_9PSEU</name>
<evidence type="ECO:0000313" key="3">
    <source>
        <dbReference type="Proteomes" id="UP000239203"/>
    </source>
</evidence>
<dbReference type="SUPFAM" id="SSF103473">
    <property type="entry name" value="MFS general substrate transporter"/>
    <property type="match status" value="1"/>
</dbReference>
<evidence type="ECO:0000313" key="2">
    <source>
        <dbReference type="EMBL" id="PPK67020.1"/>
    </source>
</evidence>
<dbReference type="Gene3D" id="1.20.1250.20">
    <property type="entry name" value="MFS general substrate transporter like domains"/>
    <property type="match status" value="1"/>
</dbReference>
<keyword evidence="1" id="KW-0472">Membrane</keyword>
<dbReference type="InterPro" id="IPR036259">
    <property type="entry name" value="MFS_trans_sf"/>
</dbReference>
<evidence type="ECO:0008006" key="4">
    <source>
        <dbReference type="Google" id="ProtNLM"/>
    </source>
</evidence>
<gene>
    <name evidence="2" type="ORF">CLV40_10816</name>
</gene>
<comment type="caution">
    <text evidence="2">The sequence shown here is derived from an EMBL/GenBank/DDBJ whole genome shotgun (WGS) entry which is preliminary data.</text>
</comment>
<dbReference type="EMBL" id="PTIX01000008">
    <property type="protein sequence ID" value="PPK67020.1"/>
    <property type="molecule type" value="Genomic_DNA"/>
</dbReference>
<keyword evidence="1" id="KW-0812">Transmembrane</keyword>
<keyword evidence="1" id="KW-1133">Transmembrane helix</keyword>
<reference evidence="2 3" key="1">
    <citation type="submission" date="2018-02" db="EMBL/GenBank/DDBJ databases">
        <title>Genomic Encyclopedia of Archaeal and Bacterial Type Strains, Phase II (KMG-II): from individual species to whole genera.</title>
        <authorList>
            <person name="Goeker M."/>
        </authorList>
    </citation>
    <scope>NUCLEOTIDE SEQUENCE [LARGE SCALE GENOMIC DNA]</scope>
    <source>
        <strain evidence="2 3">YU 961-1</strain>
    </source>
</reference>
<accession>A0A2S6GPB7</accession>
<organism evidence="2 3">
    <name type="scientific">Actinokineospora auranticolor</name>
    <dbReference type="NCBI Taxonomy" id="155976"/>
    <lineage>
        <taxon>Bacteria</taxon>
        <taxon>Bacillati</taxon>
        <taxon>Actinomycetota</taxon>
        <taxon>Actinomycetes</taxon>
        <taxon>Pseudonocardiales</taxon>
        <taxon>Pseudonocardiaceae</taxon>
        <taxon>Actinokineospora</taxon>
    </lineage>
</organism>
<keyword evidence="3" id="KW-1185">Reference proteome</keyword>
<dbReference type="AlphaFoldDB" id="A0A2S6GPB7"/>
<proteinExistence type="predicted"/>